<evidence type="ECO:0000313" key="2">
    <source>
        <dbReference type="Proteomes" id="UP001472677"/>
    </source>
</evidence>
<evidence type="ECO:0000313" key="1">
    <source>
        <dbReference type="EMBL" id="KAK8583563.1"/>
    </source>
</evidence>
<sequence length="72" mass="8256">MLEKARDDDEDVEVIFMANLRTTCEYDEVDIAQAIKDKAKKAALQTKQQLAHSIQLTWVTKTYAIVRTSARK</sequence>
<organism evidence="1 2">
    <name type="scientific">Hibiscus sabdariffa</name>
    <name type="common">roselle</name>
    <dbReference type="NCBI Taxonomy" id="183260"/>
    <lineage>
        <taxon>Eukaryota</taxon>
        <taxon>Viridiplantae</taxon>
        <taxon>Streptophyta</taxon>
        <taxon>Embryophyta</taxon>
        <taxon>Tracheophyta</taxon>
        <taxon>Spermatophyta</taxon>
        <taxon>Magnoliopsida</taxon>
        <taxon>eudicotyledons</taxon>
        <taxon>Gunneridae</taxon>
        <taxon>Pentapetalae</taxon>
        <taxon>rosids</taxon>
        <taxon>malvids</taxon>
        <taxon>Malvales</taxon>
        <taxon>Malvaceae</taxon>
        <taxon>Malvoideae</taxon>
        <taxon>Hibiscus</taxon>
    </lineage>
</organism>
<gene>
    <name evidence="1" type="ORF">V6N12_067830</name>
</gene>
<reference evidence="1 2" key="1">
    <citation type="journal article" date="2024" name="G3 (Bethesda)">
        <title>Genome assembly of Hibiscus sabdariffa L. provides insights into metabolisms of medicinal natural products.</title>
        <authorList>
            <person name="Kim T."/>
        </authorList>
    </citation>
    <scope>NUCLEOTIDE SEQUENCE [LARGE SCALE GENOMIC DNA]</scope>
    <source>
        <strain evidence="1">TK-2024</strain>
        <tissue evidence="1">Old leaves</tissue>
    </source>
</reference>
<name>A0ABR2FNK7_9ROSI</name>
<protein>
    <submittedName>
        <fullName evidence="1">Uncharacterized protein</fullName>
    </submittedName>
</protein>
<dbReference type="EMBL" id="JBBPBM010000005">
    <property type="protein sequence ID" value="KAK8583563.1"/>
    <property type="molecule type" value="Genomic_DNA"/>
</dbReference>
<dbReference type="Proteomes" id="UP001472677">
    <property type="component" value="Unassembled WGS sequence"/>
</dbReference>
<keyword evidence="2" id="KW-1185">Reference proteome</keyword>
<accession>A0ABR2FNK7</accession>
<comment type="caution">
    <text evidence="1">The sequence shown here is derived from an EMBL/GenBank/DDBJ whole genome shotgun (WGS) entry which is preliminary data.</text>
</comment>
<proteinExistence type="predicted"/>